<evidence type="ECO:0000313" key="1">
    <source>
        <dbReference type="EMBL" id="MCD5518377.1"/>
    </source>
</evidence>
<accession>A0ABD4SFH5</accession>
<organism evidence="1 2">
    <name type="scientific">Lactobacillus delbrueckii subsp. allosunkii</name>
    <dbReference type="NCBI Taxonomy" id="1050107"/>
    <lineage>
        <taxon>Bacteria</taxon>
        <taxon>Bacillati</taxon>
        <taxon>Bacillota</taxon>
        <taxon>Bacilli</taxon>
        <taxon>Lactobacillales</taxon>
        <taxon>Lactobacillaceae</taxon>
        <taxon>Lactobacillus</taxon>
    </lineage>
</organism>
<proteinExistence type="predicted"/>
<reference evidence="1 2" key="1">
    <citation type="submission" date="2021-12" db="EMBL/GenBank/DDBJ databases">
        <title>Antimicrobial susceptibility of Lactobacillus delbrueckii subsp. lactis obtained from milk products and other habitats.</title>
        <authorList>
            <person name="Shani N."/>
        </authorList>
    </citation>
    <scope>NUCLEOTIDE SEQUENCE [LARGE SCALE GENOMIC DNA]</scope>
    <source>
        <strain evidence="1 2">CIRM BIA 266</strain>
    </source>
</reference>
<evidence type="ECO:0000313" key="2">
    <source>
        <dbReference type="Proteomes" id="UP001320314"/>
    </source>
</evidence>
<dbReference type="EMBL" id="JAJNUD010000018">
    <property type="protein sequence ID" value="MCD5518377.1"/>
    <property type="molecule type" value="Genomic_DNA"/>
</dbReference>
<dbReference type="AlphaFoldDB" id="A0ABD4SFH5"/>
<gene>
    <name evidence="1" type="ORF">LOB39_07375</name>
</gene>
<name>A0ABD4SFH5_9LACO</name>
<sequence>MIKKEVKVSLLYELENLHHVVVQVAYVDGESVYAL</sequence>
<dbReference type="Proteomes" id="UP001320314">
    <property type="component" value="Unassembled WGS sequence"/>
</dbReference>
<comment type="caution">
    <text evidence="1">The sequence shown here is derived from an EMBL/GenBank/DDBJ whole genome shotgun (WGS) entry which is preliminary data.</text>
</comment>
<protein>
    <submittedName>
        <fullName evidence="1">Class III bacteriocin</fullName>
    </submittedName>
</protein>